<comment type="caution">
    <text evidence="2">The sequence shown here is derived from an EMBL/GenBank/DDBJ whole genome shotgun (WGS) entry which is preliminary data.</text>
</comment>
<evidence type="ECO:0000313" key="3">
    <source>
        <dbReference type="Proteomes" id="UP000499080"/>
    </source>
</evidence>
<protein>
    <submittedName>
        <fullName evidence="2">Uncharacterized protein</fullName>
    </submittedName>
</protein>
<evidence type="ECO:0000313" key="2">
    <source>
        <dbReference type="EMBL" id="GBM91158.1"/>
    </source>
</evidence>
<organism evidence="2 3">
    <name type="scientific">Araneus ventricosus</name>
    <name type="common">Orbweaver spider</name>
    <name type="synonym">Epeira ventricosa</name>
    <dbReference type="NCBI Taxonomy" id="182803"/>
    <lineage>
        <taxon>Eukaryota</taxon>
        <taxon>Metazoa</taxon>
        <taxon>Ecdysozoa</taxon>
        <taxon>Arthropoda</taxon>
        <taxon>Chelicerata</taxon>
        <taxon>Arachnida</taxon>
        <taxon>Araneae</taxon>
        <taxon>Araneomorphae</taxon>
        <taxon>Entelegynae</taxon>
        <taxon>Araneoidea</taxon>
        <taxon>Araneidae</taxon>
        <taxon>Araneus</taxon>
    </lineage>
</organism>
<dbReference type="AlphaFoldDB" id="A0A4Y2JNU6"/>
<evidence type="ECO:0000313" key="1">
    <source>
        <dbReference type="EMBL" id="GBM91071.1"/>
    </source>
</evidence>
<gene>
    <name evidence="1" type="ORF">AVEN_195260_1</name>
    <name evidence="2" type="ORF">AVEN_34945_1</name>
</gene>
<sequence length="88" mass="9698">MAEEPVVFTKWQTDEHFSNELFTAVGLAARSFPGFIPTETQMWAVSLESSGKVTQPHTLVLNKTPISCAPRSLINRSHISLLSRVLGS</sequence>
<proteinExistence type="predicted"/>
<name>A0A4Y2JNU6_ARAVE</name>
<dbReference type="EMBL" id="BGPR01268206">
    <property type="protein sequence ID" value="GBM91158.1"/>
    <property type="molecule type" value="Genomic_DNA"/>
</dbReference>
<dbReference type="Proteomes" id="UP000499080">
    <property type="component" value="Unassembled WGS sequence"/>
</dbReference>
<dbReference type="EMBL" id="BGPR01268177">
    <property type="protein sequence ID" value="GBM91071.1"/>
    <property type="molecule type" value="Genomic_DNA"/>
</dbReference>
<reference evidence="2 3" key="1">
    <citation type="journal article" date="2019" name="Sci. Rep.">
        <title>Orb-weaving spider Araneus ventricosus genome elucidates the spidroin gene catalogue.</title>
        <authorList>
            <person name="Kono N."/>
            <person name="Nakamura H."/>
            <person name="Ohtoshi R."/>
            <person name="Moran D.A.P."/>
            <person name="Shinohara A."/>
            <person name="Yoshida Y."/>
            <person name="Fujiwara M."/>
            <person name="Mori M."/>
            <person name="Tomita M."/>
            <person name="Arakawa K."/>
        </authorList>
    </citation>
    <scope>NUCLEOTIDE SEQUENCE [LARGE SCALE GENOMIC DNA]</scope>
</reference>
<accession>A0A4Y2JNU6</accession>
<keyword evidence="3" id="KW-1185">Reference proteome</keyword>